<evidence type="ECO:0000313" key="2">
    <source>
        <dbReference type="Proteomes" id="UP000308697"/>
    </source>
</evidence>
<dbReference type="Pfam" id="PF20226">
    <property type="entry name" value="DUF6585"/>
    <property type="match status" value="1"/>
</dbReference>
<gene>
    <name evidence="1" type="ORF">FCH28_13100</name>
</gene>
<dbReference type="EMBL" id="SUMB01000004">
    <property type="protein sequence ID" value="TJZ54649.1"/>
    <property type="molecule type" value="Genomic_DNA"/>
</dbReference>
<reference evidence="1 2" key="1">
    <citation type="submission" date="2019-04" db="EMBL/GenBank/DDBJ databases">
        <title>Streptomyces piniterrae sp. nov., a heliquinomycin-producing actinomycete isolated from rhizosphere soil of Pinus yunnanensis.</title>
        <authorList>
            <person name="Zhuang X."/>
            <person name="Zhao J."/>
        </authorList>
    </citation>
    <scope>NUCLEOTIDE SEQUENCE [LARGE SCALE GENOMIC DNA]</scope>
    <source>
        <strain evidence="2">jys28</strain>
    </source>
</reference>
<dbReference type="OrthoDB" id="4523591at2"/>
<evidence type="ECO:0000313" key="1">
    <source>
        <dbReference type="EMBL" id="TJZ54649.1"/>
    </source>
</evidence>
<protein>
    <submittedName>
        <fullName evidence="1">Uncharacterized protein</fullName>
    </submittedName>
</protein>
<dbReference type="AlphaFoldDB" id="A0A4U0NJZ4"/>
<sequence length="245" mass="27306">MPCSRGEELLLARISAAAGREHIGRRRATYVGAAHTPRTDAVPVRWLRCLLAFARYGRSSATRTGANARLDLYEHGLTVAVGGRIHVVRYDTTSVFQKGTRQHPHDSVARPPHHSHLRTTRAYVLTDVEGQRVVLLGRSEDSGTEEWVPAIQRAVTRAQLPRALAALERGERLSFGDVWLTQEQVGSGVMSARWPQVRQIDVDKEAIRLHTDGNWHTLMPTTSTVPNLFLFCALVERLRADGMPP</sequence>
<name>A0A4U0NJZ4_9ACTN</name>
<organism evidence="1 2">
    <name type="scientific">Streptomyces piniterrae</name>
    <dbReference type="NCBI Taxonomy" id="2571125"/>
    <lineage>
        <taxon>Bacteria</taxon>
        <taxon>Bacillati</taxon>
        <taxon>Actinomycetota</taxon>
        <taxon>Actinomycetes</taxon>
        <taxon>Kitasatosporales</taxon>
        <taxon>Streptomycetaceae</taxon>
        <taxon>Streptomyces</taxon>
    </lineage>
</organism>
<keyword evidence="2" id="KW-1185">Reference proteome</keyword>
<proteinExistence type="predicted"/>
<comment type="caution">
    <text evidence="1">The sequence shown here is derived from an EMBL/GenBank/DDBJ whole genome shotgun (WGS) entry which is preliminary data.</text>
</comment>
<accession>A0A4U0NJZ4</accession>
<dbReference type="InterPro" id="IPR046492">
    <property type="entry name" value="DUF6585"/>
</dbReference>
<dbReference type="Proteomes" id="UP000308697">
    <property type="component" value="Unassembled WGS sequence"/>
</dbReference>